<feature type="domain" description="CdaR GGDEF-like" evidence="4">
    <location>
        <begin position="179"/>
        <end position="293"/>
    </location>
</feature>
<evidence type="ECO:0000313" key="6">
    <source>
        <dbReference type="Proteomes" id="UP000182241"/>
    </source>
</evidence>
<dbReference type="Gene3D" id="1.10.10.2840">
    <property type="entry name" value="PucR C-terminal helix-turn-helix domain"/>
    <property type="match status" value="1"/>
</dbReference>
<feature type="domain" description="PucR C-terminal helix-turn-helix" evidence="2">
    <location>
        <begin position="343"/>
        <end position="398"/>
    </location>
</feature>
<evidence type="ECO:0000259" key="3">
    <source>
        <dbReference type="Pfam" id="PF14361"/>
    </source>
</evidence>
<dbReference type="PANTHER" id="PTHR33744:SF1">
    <property type="entry name" value="DNA-BINDING TRANSCRIPTIONAL ACTIVATOR ADER"/>
    <property type="match status" value="1"/>
</dbReference>
<evidence type="ECO:0000259" key="2">
    <source>
        <dbReference type="Pfam" id="PF13556"/>
    </source>
</evidence>
<reference evidence="6" key="1">
    <citation type="submission" date="2016-10" db="EMBL/GenBank/DDBJ databases">
        <authorList>
            <person name="Varghese N."/>
            <person name="Submissions S."/>
        </authorList>
    </citation>
    <scope>NUCLEOTIDE SEQUENCE [LARGE SCALE GENOMIC DNA]</scope>
    <source>
        <strain evidence="6">DSM 44234</strain>
    </source>
</reference>
<dbReference type="GO" id="GO:0003677">
    <property type="term" value="F:DNA binding"/>
    <property type="evidence" value="ECO:0007669"/>
    <property type="project" value="UniProtKB-KW"/>
</dbReference>
<gene>
    <name evidence="5" type="ORF">SAMN04489793_4112</name>
</gene>
<dbReference type="STRING" id="57704.SAMN04489793_4112"/>
<organism evidence="5 6">
    <name type="scientific">Tsukamurella tyrosinosolvens</name>
    <dbReference type="NCBI Taxonomy" id="57704"/>
    <lineage>
        <taxon>Bacteria</taxon>
        <taxon>Bacillati</taxon>
        <taxon>Actinomycetota</taxon>
        <taxon>Actinomycetes</taxon>
        <taxon>Mycobacteriales</taxon>
        <taxon>Tsukamurellaceae</taxon>
        <taxon>Tsukamurella</taxon>
    </lineage>
</organism>
<feature type="domain" description="RsbT co-antagonist protein RsbRD N-terminal" evidence="3">
    <location>
        <begin position="21"/>
        <end position="164"/>
    </location>
</feature>
<dbReference type="InterPro" id="IPR042070">
    <property type="entry name" value="PucR_C-HTH_sf"/>
</dbReference>
<proteinExistence type="inferred from homology"/>
<sequence>MDPDAPRRLIARVLGAASRRAVSDAMTERIAADLPDLRADDAIFGSLAASVEANVENVTHAIVLDVPVQRIEVPLAALEYPRRVAQRGMAATSLVRAYYLGQQTMIALIGEALDADPEAGQELREAAMRWLVGWSFDYNDVVTRRVLDEYETERAAWVDARSGARTVRVLEVLDGEVPSVAAASASIRYPLRASHIGMVVWYSEGVDEVERIERFLRELGAAAGAVAPPLTMAVDRLTAWAWLPVAGGETAIAAAREFVAADPDAPRVVFGPPREGLEGFRATNRAAREVQRVADATDAPLLVATDPGVGLAALVAHDVGAARAWADGVLGALAGDTAADERLRSTLEIFLRTGGSFKATAEQQLMHANSVKYRVRRAVARRGREIGDDRLDVEVALAVRRIFGPQAPGNPARKAPDAGH</sequence>
<dbReference type="InterPro" id="IPR025751">
    <property type="entry name" value="RsbRD_N_dom"/>
</dbReference>
<name>A0A1H4Y9U6_TSUTY</name>
<keyword evidence="6" id="KW-1185">Reference proteome</keyword>
<dbReference type="InterPro" id="IPR051448">
    <property type="entry name" value="CdaR-like_regulators"/>
</dbReference>
<dbReference type="Pfam" id="PF14361">
    <property type="entry name" value="RsbRD_N"/>
    <property type="match status" value="1"/>
</dbReference>
<evidence type="ECO:0000259" key="4">
    <source>
        <dbReference type="Pfam" id="PF17853"/>
    </source>
</evidence>
<dbReference type="Pfam" id="PF13556">
    <property type="entry name" value="HTH_30"/>
    <property type="match status" value="1"/>
</dbReference>
<evidence type="ECO:0000313" key="5">
    <source>
        <dbReference type="EMBL" id="SED14766.1"/>
    </source>
</evidence>
<dbReference type="PANTHER" id="PTHR33744">
    <property type="entry name" value="CARBOHYDRATE DIACID REGULATOR"/>
    <property type="match status" value="1"/>
</dbReference>
<dbReference type="OrthoDB" id="3663486at2"/>
<dbReference type="InterPro" id="IPR025736">
    <property type="entry name" value="PucR_C-HTH_dom"/>
</dbReference>
<keyword evidence="5" id="KW-0238">DNA-binding</keyword>
<dbReference type="Pfam" id="PF17853">
    <property type="entry name" value="GGDEF_2"/>
    <property type="match status" value="1"/>
</dbReference>
<dbReference type="EMBL" id="FNSA01000003">
    <property type="protein sequence ID" value="SED14766.1"/>
    <property type="molecule type" value="Genomic_DNA"/>
</dbReference>
<dbReference type="RefSeq" id="WP_068739474.1">
    <property type="nucleotide sequence ID" value="NZ_CBDRGN010000003.1"/>
</dbReference>
<accession>A0A1H4Y9U6</accession>
<protein>
    <submittedName>
        <fullName evidence="5">DNA-binding transcriptional regulator, PucR family</fullName>
    </submittedName>
</protein>
<comment type="similarity">
    <text evidence="1">Belongs to the CdaR family.</text>
</comment>
<dbReference type="InterPro" id="IPR041522">
    <property type="entry name" value="CdaR_GGDEF"/>
</dbReference>
<evidence type="ECO:0000256" key="1">
    <source>
        <dbReference type="ARBA" id="ARBA00006754"/>
    </source>
</evidence>
<dbReference type="AlphaFoldDB" id="A0A1H4Y9U6"/>
<dbReference type="Proteomes" id="UP000182241">
    <property type="component" value="Unassembled WGS sequence"/>
</dbReference>